<proteinExistence type="predicted"/>
<feature type="domain" description="Serine hydrolase" evidence="2">
    <location>
        <begin position="2"/>
        <end position="193"/>
    </location>
</feature>
<dbReference type="GO" id="GO:0005737">
    <property type="term" value="C:cytoplasm"/>
    <property type="evidence" value="ECO:0007669"/>
    <property type="project" value="TreeGrafter"/>
</dbReference>
<dbReference type="PANTHER" id="PTHR48070">
    <property type="entry name" value="ESTERASE OVCA2"/>
    <property type="match status" value="1"/>
</dbReference>
<dbReference type="AlphaFoldDB" id="A0AAD6G792"/>
<dbReference type="GO" id="GO:0016787">
    <property type="term" value="F:hydrolase activity"/>
    <property type="evidence" value="ECO:0007669"/>
    <property type="project" value="UniProtKB-KW"/>
</dbReference>
<evidence type="ECO:0000313" key="4">
    <source>
        <dbReference type="Proteomes" id="UP001213681"/>
    </source>
</evidence>
<reference evidence="3" key="2">
    <citation type="journal article" date="2023" name="IMA Fungus">
        <title>Comparative genomic study of the Penicillium genus elucidates a diverse pangenome and 15 lateral gene transfer events.</title>
        <authorList>
            <person name="Petersen C."/>
            <person name="Sorensen T."/>
            <person name="Nielsen M.R."/>
            <person name="Sondergaard T.E."/>
            <person name="Sorensen J.L."/>
            <person name="Fitzpatrick D.A."/>
            <person name="Frisvad J.C."/>
            <person name="Nielsen K.L."/>
        </authorList>
    </citation>
    <scope>NUCLEOTIDE SEQUENCE</scope>
    <source>
        <strain evidence="3">IBT 16125</strain>
    </source>
</reference>
<dbReference type="GO" id="GO:0017000">
    <property type="term" value="P:antibiotic biosynthetic process"/>
    <property type="evidence" value="ECO:0007669"/>
    <property type="project" value="UniProtKB-ARBA"/>
</dbReference>
<dbReference type="Pfam" id="PF03959">
    <property type="entry name" value="FSH1"/>
    <property type="match status" value="1"/>
</dbReference>
<dbReference type="SUPFAM" id="SSF53474">
    <property type="entry name" value="alpha/beta-Hydrolases"/>
    <property type="match status" value="1"/>
</dbReference>
<evidence type="ECO:0000313" key="3">
    <source>
        <dbReference type="EMBL" id="KAJ5461018.1"/>
    </source>
</evidence>
<comment type="caution">
    <text evidence="3">The sequence shown here is derived from an EMBL/GenBank/DDBJ whole genome shotgun (WGS) entry which is preliminary data.</text>
</comment>
<sequence length="224" mass="25607">HGQSADIFKPKTRYVREIFHSLSEEVEFEFEFLSGFWPAYPDNDKISYQRVWGYGEPEHDEIRGLQRSIEYILDTIEEKGPFSGIIGFSSGAAMTAIITSLLEKRDRINGFPLMVNHPKLIFAICLSGFKLENMCYKAFYSPKIATPTFHTIGLSDATISPDQTKRLARQCKSPWLYQYSGGHYVPQTKEYVELYSCLAGFLREVMGVSSDDSEEWIDVESNPL</sequence>
<keyword evidence="1" id="KW-0378">Hydrolase</keyword>
<reference evidence="3" key="1">
    <citation type="submission" date="2022-12" db="EMBL/GenBank/DDBJ databases">
        <authorList>
            <person name="Petersen C."/>
        </authorList>
    </citation>
    <scope>NUCLEOTIDE SEQUENCE</scope>
    <source>
        <strain evidence="3">IBT 16125</strain>
    </source>
</reference>
<evidence type="ECO:0000256" key="1">
    <source>
        <dbReference type="ARBA" id="ARBA00022801"/>
    </source>
</evidence>
<name>A0AAD6G792_9EURO</name>
<feature type="non-terminal residue" evidence="3">
    <location>
        <position position="224"/>
    </location>
</feature>
<organism evidence="3 4">
    <name type="scientific">Penicillium daleae</name>
    <dbReference type="NCBI Taxonomy" id="63821"/>
    <lineage>
        <taxon>Eukaryota</taxon>
        <taxon>Fungi</taxon>
        <taxon>Dikarya</taxon>
        <taxon>Ascomycota</taxon>
        <taxon>Pezizomycotina</taxon>
        <taxon>Eurotiomycetes</taxon>
        <taxon>Eurotiomycetidae</taxon>
        <taxon>Eurotiales</taxon>
        <taxon>Aspergillaceae</taxon>
        <taxon>Penicillium</taxon>
    </lineage>
</organism>
<evidence type="ECO:0000259" key="2">
    <source>
        <dbReference type="Pfam" id="PF03959"/>
    </source>
</evidence>
<gene>
    <name evidence="3" type="ORF">N7458_002570</name>
</gene>
<dbReference type="Gene3D" id="3.40.50.1820">
    <property type="entry name" value="alpha/beta hydrolase"/>
    <property type="match status" value="1"/>
</dbReference>
<protein>
    <recommendedName>
        <fullName evidence="2">Serine hydrolase domain-containing protein</fullName>
    </recommendedName>
</protein>
<dbReference type="Proteomes" id="UP001213681">
    <property type="component" value="Unassembled WGS sequence"/>
</dbReference>
<dbReference type="GO" id="GO:0072330">
    <property type="term" value="P:monocarboxylic acid biosynthetic process"/>
    <property type="evidence" value="ECO:0007669"/>
    <property type="project" value="UniProtKB-ARBA"/>
</dbReference>
<accession>A0AAD6G792</accession>
<dbReference type="InterPro" id="IPR005645">
    <property type="entry name" value="FSH-like_dom"/>
</dbReference>
<dbReference type="PANTHER" id="PTHR48070:SF6">
    <property type="entry name" value="ESTERASE OVCA2"/>
    <property type="match status" value="1"/>
</dbReference>
<keyword evidence="4" id="KW-1185">Reference proteome</keyword>
<dbReference type="RefSeq" id="XP_056770060.1">
    <property type="nucleotide sequence ID" value="XM_056905953.1"/>
</dbReference>
<dbReference type="InterPro" id="IPR050593">
    <property type="entry name" value="LovG"/>
</dbReference>
<dbReference type="GO" id="GO:0005634">
    <property type="term" value="C:nucleus"/>
    <property type="evidence" value="ECO:0007669"/>
    <property type="project" value="TreeGrafter"/>
</dbReference>
<dbReference type="GeneID" id="81596196"/>
<dbReference type="EMBL" id="JAPVEA010000002">
    <property type="protein sequence ID" value="KAJ5461018.1"/>
    <property type="molecule type" value="Genomic_DNA"/>
</dbReference>
<dbReference type="InterPro" id="IPR029058">
    <property type="entry name" value="AB_hydrolase_fold"/>
</dbReference>